<sequence>MRALDQKLKLDLHTHCLEALRSRPTVEAVRQIIEAVRAKGLDGLAITEHWNKEYGLLAREIVRNEFQDEIVLLPGQEIVTREYGSVVELYLEEDVTFRFIAHPYLNFSIRDYAGIHGIEIDNEMHNYHIDKELVGEVARREELILLHNSDAHYLEDLGLFFNELSLAELYAKANGNGLPLLSHSS</sequence>
<accession>A0A932CLM1</accession>
<evidence type="ECO:0000313" key="1">
    <source>
        <dbReference type="EMBL" id="MBI2875419.1"/>
    </source>
</evidence>
<dbReference type="SUPFAM" id="SSF89550">
    <property type="entry name" value="PHP domain-like"/>
    <property type="match status" value="1"/>
</dbReference>
<dbReference type="Proteomes" id="UP000769766">
    <property type="component" value="Unassembled WGS sequence"/>
</dbReference>
<gene>
    <name evidence="1" type="ORF">HYY20_00900</name>
</gene>
<organism evidence="1 2">
    <name type="scientific">Tectimicrobiota bacterium</name>
    <dbReference type="NCBI Taxonomy" id="2528274"/>
    <lineage>
        <taxon>Bacteria</taxon>
        <taxon>Pseudomonadati</taxon>
        <taxon>Nitrospinota/Tectimicrobiota group</taxon>
        <taxon>Candidatus Tectimicrobiota</taxon>
    </lineage>
</organism>
<dbReference type="AlphaFoldDB" id="A0A932CLM1"/>
<name>A0A932CLM1_UNCTE</name>
<dbReference type="InterPro" id="IPR016195">
    <property type="entry name" value="Pol/histidinol_Pase-like"/>
</dbReference>
<dbReference type="CDD" id="cd07432">
    <property type="entry name" value="PHP_HisPPase"/>
    <property type="match status" value="1"/>
</dbReference>
<protein>
    <submittedName>
        <fullName evidence="1">PHP domain-containing protein</fullName>
    </submittedName>
</protein>
<dbReference type="EMBL" id="JACPRF010000027">
    <property type="protein sequence ID" value="MBI2875419.1"/>
    <property type="molecule type" value="Genomic_DNA"/>
</dbReference>
<reference evidence="1" key="1">
    <citation type="submission" date="2020-07" db="EMBL/GenBank/DDBJ databases">
        <title>Huge and variable diversity of episymbiotic CPR bacteria and DPANN archaea in groundwater ecosystems.</title>
        <authorList>
            <person name="He C.Y."/>
            <person name="Keren R."/>
            <person name="Whittaker M."/>
            <person name="Farag I.F."/>
            <person name="Doudna J."/>
            <person name="Cate J.H.D."/>
            <person name="Banfield J.F."/>
        </authorList>
    </citation>
    <scope>NUCLEOTIDE SEQUENCE</scope>
    <source>
        <strain evidence="1">NC_groundwater_672_Ag_B-0.1um_62_36</strain>
    </source>
</reference>
<evidence type="ECO:0000313" key="2">
    <source>
        <dbReference type="Proteomes" id="UP000769766"/>
    </source>
</evidence>
<proteinExistence type="predicted"/>
<dbReference type="Gene3D" id="3.20.20.140">
    <property type="entry name" value="Metal-dependent hydrolases"/>
    <property type="match status" value="2"/>
</dbReference>
<comment type="caution">
    <text evidence="1">The sequence shown here is derived from an EMBL/GenBank/DDBJ whole genome shotgun (WGS) entry which is preliminary data.</text>
</comment>